<keyword evidence="6" id="KW-1185">Reference proteome</keyword>
<dbReference type="Gene3D" id="3.30.70.360">
    <property type="match status" value="1"/>
</dbReference>
<dbReference type="PANTHER" id="PTHR43270:SF8">
    <property type="entry name" value="DI- AND TRIPEPTIDASE DUG2-RELATED"/>
    <property type="match status" value="1"/>
</dbReference>
<organism evidence="5 6">
    <name type="scientific">Thermus thermamylovorans</name>
    <dbReference type="NCBI Taxonomy" id="2509362"/>
    <lineage>
        <taxon>Bacteria</taxon>
        <taxon>Thermotogati</taxon>
        <taxon>Deinococcota</taxon>
        <taxon>Deinococci</taxon>
        <taxon>Thermales</taxon>
        <taxon>Thermaceae</taxon>
        <taxon>Thermus</taxon>
    </lineage>
</organism>
<sequence>MDGFLQEAKGLLAELVALPTVSAEGRALEAGAAKVAELLEGLGLRAELHEGYGPPVVYAEGGEGEKALLFYNHYDVQPADPLELWETDPFRLVERNGAWYGRGALDDKGELVARLVALRLFRERHGFLPRVKFVVEGEEEVGSPHLEAYVRDRAEALRAQAIVWEAGGVDAKGRPFLYAGLKGIVALELRVRTAASDLHSSYGVVVENPIYRLAAALASLRDAEGRVLIPSFYDRVRPLTPLEREALAEIPDETEALRAALGVRGFLGGAEGPELYGRLFTEPCVNLNGFHAGYGGPGSKTVLPAEAFAKLDFRLVPDQDPEEVPGLLRRHLEAHGFHDVEVVVLEKGERPARSDLAHPFVGLARRALEEAFGQKPVLYPNMAGSGPMHPFLHHLKAPAVGLGVGYPGSRVHGPGEHVRVQDFERGTLALLRLLELYFLGR</sequence>
<dbReference type="Proteomes" id="UP000292858">
    <property type="component" value="Unassembled WGS sequence"/>
</dbReference>
<accession>A0A4Q9B7U1</accession>
<evidence type="ECO:0000313" key="6">
    <source>
        <dbReference type="Proteomes" id="UP000292858"/>
    </source>
</evidence>
<dbReference type="GO" id="GO:0006508">
    <property type="term" value="P:proteolysis"/>
    <property type="evidence" value="ECO:0007669"/>
    <property type="project" value="UniProtKB-KW"/>
</dbReference>
<dbReference type="GO" id="GO:0046872">
    <property type="term" value="F:metal ion binding"/>
    <property type="evidence" value="ECO:0007669"/>
    <property type="project" value="UniProtKB-KW"/>
</dbReference>
<dbReference type="GO" id="GO:0008233">
    <property type="term" value="F:peptidase activity"/>
    <property type="evidence" value="ECO:0007669"/>
    <property type="project" value="UniProtKB-KW"/>
</dbReference>
<keyword evidence="2" id="KW-0479">Metal-binding</keyword>
<dbReference type="PANTHER" id="PTHR43270">
    <property type="entry name" value="BETA-ALA-HIS DIPEPTIDASE"/>
    <property type="match status" value="1"/>
</dbReference>
<evidence type="ECO:0000256" key="2">
    <source>
        <dbReference type="ARBA" id="ARBA00022723"/>
    </source>
</evidence>
<dbReference type="InterPro" id="IPR011650">
    <property type="entry name" value="Peptidase_M20_dimer"/>
</dbReference>
<dbReference type="GO" id="GO:0005829">
    <property type="term" value="C:cytosol"/>
    <property type="evidence" value="ECO:0007669"/>
    <property type="project" value="TreeGrafter"/>
</dbReference>
<proteinExistence type="predicted"/>
<dbReference type="RefSeq" id="WP_130839829.1">
    <property type="nucleotide sequence ID" value="NZ_SIJL01000001.1"/>
</dbReference>
<dbReference type="InterPro" id="IPR002933">
    <property type="entry name" value="Peptidase_M20"/>
</dbReference>
<dbReference type="Pfam" id="PF07687">
    <property type="entry name" value="M20_dimer"/>
    <property type="match status" value="1"/>
</dbReference>
<keyword evidence="3 5" id="KW-0378">Hydrolase</keyword>
<protein>
    <submittedName>
        <fullName evidence="5">M20/M25/M40 family metallo-hydrolase</fullName>
    </submittedName>
</protein>
<name>A0A4Q9B7U1_9DEIN</name>
<reference evidence="5 6" key="1">
    <citation type="submission" date="2019-02" db="EMBL/GenBank/DDBJ databases">
        <title>Thermus sp. a novel from hot spring.</title>
        <authorList>
            <person name="Zhao Z."/>
        </authorList>
    </citation>
    <scope>NUCLEOTIDE SEQUENCE [LARGE SCALE GENOMIC DNA]</scope>
    <source>
        <strain evidence="5 6">CFH 72773T</strain>
    </source>
</reference>
<evidence type="ECO:0000256" key="3">
    <source>
        <dbReference type="ARBA" id="ARBA00022801"/>
    </source>
</evidence>
<dbReference type="Pfam" id="PF01546">
    <property type="entry name" value="Peptidase_M20"/>
    <property type="match status" value="1"/>
</dbReference>
<evidence type="ECO:0000259" key="4">
    <source>
        <dbReference type="Pfam" id="PF07687"/>
    </source>
</evidence>
<dbReference type="InterPro" id="IPR051458">
    <property type="entry name" value="Cyt/Met_Dipeptidase"/>
</dbReference>
<dbReference type="SUPFAM" id="SSF53187">
    <property type="entry name" value="Zn-dependent exopeptidases"/>
    <property type="match status" value="1"/>
</dbReference>
<dbReference type="Gene3D" id="3.40.630.10">
    <property type="entry name" value="Zn peptidases"/>
    <property type="match status" value="1"/>
</dbReference>
<dbReference type="AlphaFoldDB" id="A0A4Q9B7U1"/>
<evidence type="ECO:0000256" key="1">
    <source>
        <dbReference type="ARBA" id="ARBA00022670"/>
    </source>
</evidence>
<dbReference type="NCBIfam" id="NF005034">
    <property type="entry name" value="PRK06446.1"/>
    <property type="match status" value="1"/>
</dbReference>
<dbReference type="EMBL" id="SIJL01000001">
    <property type="protein sequence ID" value="TBH21889.1"/>
    <property type="molecule type" value="Genomic_DNA"/>
</dbReference>
<dbReference type="GO" id="GO:0009089">
    <property type="term" value="P:lysine biosynthetic process via diaminopimelate"/>
    <property type="evidence" value="ECO:0007669"/>
    <property type="project" value="TreeGrafter"/>
</dbReference>
<keyword evidence="1" id="KW-0645">Protease</keyword>
<feature type="domain" description="Peptidase M20 dimerisation" evidence="4">
    <location>
        <begin position="180"/>
        <end position="337"/>
    </location>
</feature>
<dbReference type="OrthoDB" id="9761532at2"/>
<comment type="caution">
    <text evidence="5">The sequence shown here is derived from an EMBL/GenBank/DDBJ whole genome shotgun (WGS) entry which is preliminary data.</text>
</comment>
<evidence type="ECO:0000313" key="5">
    <source>
        <dbReference type="EMBL" id="TBH21889.1"/>
    </source>
</evidence>
<dbReference type="GO" id="GO:0009014">
    <property type="term" value="F:succinyl-diaminopimelate desuccinylase activity"/>
    <property type="evidence" value="ECO:0007669"/>
    <property type="project" value="TreeGrafter"/>
</dbReference>
<gene>
    <name evidence="5" type="ORF">ETP66_01225</name>
</gene>